<sequence length="153" mass="15528">MAEEKVRKPLALLEQAGAGPMDLVWPEALGPLHPPRRASAGVAAAVMSCSPRCAARTVAQVRRGGWGKGGPGRKGAAWAAGGARKVGPAWAGTKGNPRRAEGSRSALEEWGGVKGNEPGAACSAHPGDGRGGGEGPERLGKEGNSLPALTKRR</sequence>
<protein>
    <submittedName>
        <fullName evidence="2">Uncharacterized protein</fullName>
    </submittedName>
</protein>
<comment type="caution">
    <text evidence="2">The sequence shown here is derived from an EMBL/GenBank/DDBJ whole genome shotgun (WGS) entry which is preliminary data.</text>
</comment>
<dbReference type="Proteomes" id="UP001066276">
    <property type="component" value="Chromosome 1_1"/>
</dbReference>
<reference evidence="2" key="1">
    <citation type="journal article" date="2022" name="bioRxiv">
        <title>Sequencing and chromosome-scale assembly of the giantPleurodeles waltlgenome.</title>
        <authorList>
            <person name="Brown T."/>
            <person name="Elewa A."/>
            <person name="Iarovenko S."/>
            <person name="Subramanian E."/>
            <person name="Araus A.J."/>
            <person name="Petzold A."/>
            <person name="Susuki M."/>
            <person name="Suzuki K.-i.T."/>
            <person name="Hayashi T."/>
            <person name="Toyoda A."/>
            <person name="Oliveira C."/>
            <person name="Osipova E."/>
            <person name="Leigh N.D."/>
            <person name="Simon A."/>
            <person name="Yun M.H."/>
        </authorList>
    </citation>
    <scope>NUCLEOTIDE SEQUENCE</scope>
    <source>
        <strain evidence="2">20211129_DDA</strain>
        <tissue evidence="2">Liver</tissue>
    </source>
</reference>
<feature type="region of interest" description="Disordered" evidence="1">
    <location>
        <begin position="63"/>
        <end position="153"/>
    </location>
</feature>
<gene>
    <name evidence="2" type="ORF">NDU88_002763</name>
</gene>
<accession>A0AAV7WTB4</accession>
<evidence type="ECO:0000256" key="1">
    <source>
        <dbReference type="SAM" id="MobiDB-lite"/>
    </source>
</evidence>
<organism evidence="2 3">
    <name type="scientific">Pleurodeles waltl</name>
    <name type="common">Iberian ribbed newt</name>
    <dbReference type="NCBI Taxonomy" id="8319"/>
    <lineage>
        <taxon>Eukaryota</taxon>
        <taxon>Metazoa</taxon>
        <taxon>Chordata</taxon>
        <taxon>Craniata</taxon>
        <taxon>Vertebrata</taxon>
        <taxon>Euteleostomi</taxon>
        <taxon>Amphibia</taxon>
        <taxon>Batrachia</taxon>
        <taxon>Caudata</taxon>
        <taxon>Salamandroidea</taxon>
        <taxon>Salamandridae</taxon>
        <taxon>Pleurodelinae</taxon>
        <taxon>Pleurodeles</taxon>
    </lineage>
</organism>
<evidence type="ECO:0000313" key="2">
    <source>
        <dbReference type="EMBL" id="KAJ1215154.1"/>
    </source>
</evidence>
<evidence type="ECO:0000313" key="3">
    <source>
        <dbReference type="Proteomes" id="UP001066276"/>
    </source>
</evidence>
<feature type="compositionally biased region" description="Gly residues" evidence="1">
    <location>
        <begin position="64"/>
        <end position="73"/>
    </location>
</feature>
<feature type="compositionally biased region" description="Low complexity" evidence="1">
    <location>
        <begin position="74"/>
        <end position="87"/>
    </location>
</feature>
<dbReference type="EMBL" id="JANPWB010000001">
    <property type="protein sequence ID" value="KAJ1215154.1"/>
    <property type="molecule type" value="Genomic_DNA"/>
</dbReference>
<dbReference type="AlphaFoldDB" id="A0AAV7WTB4"/>
<proteinExistence type="predicted"/>
<name>A0AAV7WTB4_PLEWA</name>
<keyword evidence="3" id="KW-1185">Reference proteome</keyword>